<dbReference type="SMART" id="SM00490">
    <property type="entry name" value="HELICc"/>
    <property type="match status" value="1"/>
</dbReference>
<evidence type="ECO:0000256" key="1">
    <source>
        <dbReference type="ARBA" id="ARBA00022801"/>
    </source>
</evidence>
<dbReference type="PROSITE" id="PS51194">
    <property type="entry name" value="HELICASE_CTER"/>
    <property type="match status" value="1"/>
</dbReference>
<evidence type="ECO:0000313" key="5">
    <source>
        <dbReference type="EMBL" id="KAK9810560.1"/>
    </source>
</evidence>
<dbReference type="Proteomes" id="UP001465755">
    <property type="component" value="Unassembled WGS sequence"/>
</dbReference>
<dbReference type="Pfam" id="PF00271">
    <property type="entry name" value="Helicase_C"/>
    <property type="match status" value="1"/>
</dbReference>
<protein>
    <recommendedName>
        <fullName evidence="4">Helicase C-terminal domain-containing protein</fullName>
    </recommendedName>
</protein>
<dbReference type="InterPro" id="IPR027417">
    <property type="entry name" value="P-loop_NTPase"/>
</dbReference>
<proteinExistence type="predicted"/>
<evidence type="ECO:0000313" key="6">
    <source>
        <dbReference type="Proteomes" id="UP001465755"/>
    </source>
</evidence>
<sequence>MQLVEEVLTELSAPGTHATSNPVQFQQVLVARQQAEEQRRKEAKAARDKKVKKGKQADDDQEDSAVAAELQDPVPKFSFRGRVQYYDQQQIEELVWQACRGMDAHHPLVRAMRRGIGVHHGGLPTRYRQNVEILFRCRYLQCIIATGTLAYGINAPCRTVVFAGDHFWLNPLQYRQMTGRAGRRGFDTLGHVVLFGVSKHKAASLMVSPVPRLFGHFPLSISLLLRALQLQACNPEDSRVRDTLLCLFQRPFYTMSHPEAAQKMPHLCRFALEYLMRMRLLDDQGRPLGLAGIVEHLFWTEPSNLLMASFLQAGTFFDICSGDDRGVAWTVTSEKLLILLSHIFQRVQLHDSILRQPDHIKYNTTSKVILEPLTDEQAAVLEQHNATALHIFTQYVHCYVRSTVRSLEHACCLPMSGLKAGRQASDSNSADGGESSFMELLEANRVDFEVCSPFAALSGIGDKFDTVADLVLSVPPDVLLDKGMVPAMGMVNRKGRPFVLNRYILDYWKHGSKHALEKGNRIPQGSAWEACTTFTKILQALATSYEHLPPEPDNDCVVRCFRRLAQEYWEKMQVFNGPRKLLHNAKGGV</sequence>
<dbReference type="InterPro" id="IPR001650">
    <property type="entry name" value="Helicase_C-like"/>
</dbReference>
<keyword evidence="2" id="KW-0347">Helicase</keyword>
<dbReference type="PANTHER" id="PTHR44533:SF4">
    <property type="entry name" value="DEAD_H RNA HELICASE, PUTATIVE-RELATED"/>
    <property type="match status" value="1"/>
</dbReference>
<evidence type="ECO:0000259" key="4">
    <source>
        <dbReference type="PROSITE" id="PS51194"/>
    </source>
</evidence>
<dbReference type="Gene3D" id="3.40.50.300">
    <property type="entry name" value="P-loop containing nucleotide triphosphate hydrolases"/>
    <property type="match status" value="1"/>
</dbReference>
<name>A0AAW1PQ52_9CHLO</name>
<organism evidence="5 6">
    <name type="scientific">Symbiochloris irregularis</name>
    <dbReference type="NCBI Taxonomy" id="706552"/>
    <lineage>
        <taxon>Eukaryota</taxon>
        <taxon>Viridiplantae</taxon>
        <taxon>Chlorophyta</taxon>
        <taxon>core chlorophytes</taxon>
        <taxon>Trebouxiophyceae</taxon>
        <taxon>Trebouxiales</taxon>
        <taxon>Trebouxiaceae</taxon>
        <taxon>Symbiochloris</taxon>
    </lineage>
</organism>
<dbReference type="InterPro" id="IPR052431">
    <property type="entry name" value="SKI2_subfamily_helicases"/>
</dbReference>
<dbReference type="GO" id="GO:0016787">
    <property type="term" value="F:hydrolase activity"/>
    <property type="evidence" value="ECO:0007669"/>
    <property type="project" value="UniProtKB-KW"/>
</dbReference>
<accession>A0AAW1PQ52</accession>
<feature type="domain" description="Helicase C-terminal" evidence="4">
    <location>
        <begin position="85"/>
        <end position="229"/>
    </location>
</feature>
<keyword evidence="2" id="KW-0067">ATP-binding</keyword>
<comment type="caution">
    <text evidence="5">The sequence shown here is derived from an EMBL/GenBank/DDBJ whole genome shotgun (WGS) entry which is preliminary data.</text>
</comment>
<dbReference type="GO" id="GO:0005737">
    <property type="term" value="C:cytoplasm"/>
    <property type="evidence" value="ECO:0007669"/>
    <property type="project" value="TreeGrafter"/>
</dbReference>
<dbReference type="GO" id="GO:0004386">
    <property type="term" value="F:helicase activity"/>
    <property type="evidence" value="ECO:0007669"/>
    <property type="project" value="UniProtKB-KW"/>
</dbReference>
<dbReference type="Pfam" id="PF26076">
    <property type="entry name" value="WHD_DDX60"/>
    <property type="match status" value="1"/>
</dbReference>
<dbReference type="AlphaFoldDB" id="A0AAW1PQ52"/>
<keyword evidence="1" id="KW-0378">Hydrolase</keyword>
<dbReference type="InterPro" id="IPR059032">
    <property type="entry name" value="WHD_DDX60"/>
</dbReference>
<reference evidence="5 6" key="1">
    <citation type="journal article" date="2024" name="Nat. Commun.">
        <title>Phylogenomics reveals the evolutionary origins of lichenization in chlorophyte algae.</title>
        <authorList>
            <person name="Puginier C."/>
            <person name="Libourel C."/>
            <person name="Otte J."/>
            <person name="Skaloud P."/>
            <person name="Haon M."/>
            <person name="Grisel S."/>
            <person name="Petersen M."/>
            <person name="Berrin J.G."/>
            <person name="Delaux P.M."/>
            <person name="Dal Grande F."/>
            <person name="Keller J."/>
        </authorList>
    </citation>
    <scope>NUCLEOTIDE SEQUENCE [LARGE SCALE GENOMIC DNA]</scope>
    <source>
        <strain evidence="5 6">SAG 2036</strain>
    </source>
</reference>
<feature type="region of interest" description="Disordered" evidence="3">
    <location>
        <begin position="36"/>
        <end position="66"/>
    </location>
</feature>
<gene>
    <name evidence="5" type="ORF">WJX73_000784</name>
</gene>
<dbReference type="SUPFAM" id="SSF52540">
    <property type="entry name" value="P-loop containing nucleoside triphosphate hydrolases"/>
    <property type="match status" value="1"/>
</dbReference>
<keyword evidence="6" id="KW-1185">Reference proteome</keyword>
<keyword evidence="2" id="KW-0547">Nucleotide-binding</keyword>
<dbReference type="EMBL" id="JALJOQ010000015">
    <property type="protein sequence ID" value="KAK9810560.1"/>
    <property type="molecule type" value="Genomic_DNA"/>
</dbReference>
<dbReference type="PANTHER" id="PTHR44533">
    <property type="entry name" value="DEAD/H RNA HELICASE, PUTATIVE-RELATED"/>
    <property type="match status" value="1"/>
</dbReference>
<evidence type="ECO:0000256" key="2">
    <source>
        <dbReference type="ARBA" id="ARBA00022806"/>
    </source>
</evidence>
<evidence type="ECO:0000256" key="3">
    <source>
        <dbReference type="SAM" id="MobiDB-lite"/>
    </source>
</evidence>
<dbReference type="CDD" id="cd18795">
    <property type="entry name" value="SF2_C_Ski2"/>
    <property type="match status" value="1"/>
</dbReference>
<feature type="compositionally biased region" description="Basic and acidic residues" evidence="3">
    <location>
        <begin position="36"/>
        <end position="48"/>
    </location>
</feature>